<name>X1SGB6_9ZZZZ</name>
<dbReference type="EMBL" id="BARW01002049">
    <property type="protein sequence ID" value="GAI66829.1"/>
    <property type="molecule type" value="Genomic_DNA"/>
</dbReference>
<protein>
    <submittedName>
        <fullName evidence="1">Uncharacterized protein</fullName>
    </submittedName>
</protein>
<comment type="caution">
    <text evidence="1">The sequence shown here is derived from an EMBL/GenBank/DDBJ whole genome shotgun (WGS) entry which is preliminary data.</text>
</comment>
<evidence type="ECO:0000313" key="1">
    <source>
        <dbReference type="EMBL" id="GAI66829.1"/>
    </source>
</evidence>
<dbReference type="AlphaFoldDB" id="X1SGB6"/>
<gene>
    <name evidence="1" type="ORF">S12H4_05991</name>
</gene>
<proteinExistence type="predicted"/>
<organism evidence="1">
    <name type="scientific">marine sediment metagenome</name>
    <dbReference type="NCBI Taxonomy" id="412755"/>
    <lineage>
        <taxon>unclassified sequences</taxon>
        <taxon>metagenomes</taxon>
        <taxon>ecological metagenomes</taxon>
    </lineage>
</organism>
<accession>X1SGB6</accession>
<sequence length="137" mass="15874">MTMAKTHPLLATQVSKYPTQSQAKVYLRDFLAGTVRAFIQTARYAYYQHSPSIQVIIIHLKRHIYEVRAYPVDAFFVATLEEALKVHDFRAWLFTIDDLTKSIHYIIGSQRIGVQRYKQVKRAVKSNPTLALASRNY</sequence>
<reference evidence="1" key="1">
    <citation type="journal article" date="2014" name="Front. Microbiol.">
        <title>High frequency of phylogenetically diverse reductive dehalogenase-homologous genes in deep subseafloor sedimentary metagenomes.</title>
        <authorList>
            <person name="Kawai M."/>
            <person name="Futagami T."/>
            <person name="Toyoda A."/>
            <person name="Takaki Y."/>
            <person name="Nishi S."/>
            <person name="Hori S."/>
            <person name="Arai W."/>
            <person name="Tsubouchi T."/>
            <person name="Morono Y."/>
            <person name="Uchiyama I."/>
            <person name="Ito T."/>
            <person name="Fujiyama A."/>
            <person name="Inagaki F."/>
            <person name="Takami H."/>
        </authorList>
    </citation>
    <scope>NUCLEOTIDE SEQUENCE</scope>
    <source>
        <strain evidence="1">Expedition CK06-06</strain>
    </source>
</reference>